<evidence type="ECO:0000313" key="2">
    <source>
        <dbReference type="EMBL" id="KAK0452876.1"/>
    </source>
</evidence>
<gene>
    <name evidence="2" type="ORF">EV420DRAFT_1697454</name>
</gene>
<evidence type="ECO:0000256" key="1">
    <source>
        <dbReference type="SAM" id="MobiDB-lite"/>
    </source>
</evidence>
<feature type="compositionally biased region" description="Basic and acidic residues" evidence="1">
    <location>
        <begin position="276"/>
        <end position="293"/>
    </location>
</feature>
<evidence type="ECO:0000313" key="3">
    <source>
        <dbReference type="Proteomes" id="UP001175211"/>
    </source>
</evidence>
<dbReference type="RefSeq" id="XP_060328212.1">
    <property type="nucleotide sequence ID" value="XM_060479443.1"/>
</dbReference>
<proteinExistence type="predicted"/>
<protein>
    <submittedName>
        <fullName evidence="2">Uncharacterized protein</fullName>
    </submittedName>
</protein>
<dbReference type="Proteomes" id="UP001175211">
    <property type="component" value="Unassembled WGS sequence"/>
</dbReference>
<feature type="region of interest" description="Disordered" evidence="1">
    <location>
        <begin position="267"/>
        <end position="293"/>
    </location>
</feature>
<dbReference type="GeneID" id="85362991"/>
<dbReference type="AlphaFoldDB" id="A0AA39K3V5"/>
<sequence>MPRFHLADSDLGNSGTNTTFNAFTDTKMGTLYHSTARLESFLLKLRTLELDLDGMRSIRTLGSRGKVDIDKQSNISLKIRRMDFGGREGVELGLGCRACTGGARGNYRCQDCFIEIFCTTLPGTYTPSAQHLVLAILFPSRLTPPAASDPPYIPLTVAFPARLRRSTGIYVAYRPSRRSRDISYPFSQGRKCPIYDDCGVQGLREMTSAGFAQAVILMPKHLPNKDGGWGVMGCALEAMHRNDWKPGNLRPLVRIQDEDERARWRRGCTRTRKQKQKEVTREVLSVEKEHKKE</sequence>
<organism evidence="2 3">
    <name type="scientific">Armillaria tabescens</name>
    <name type="common">Ringless honey mushroom</name>
    <name type="synonym">Agaricus tabescens</name>
    <dbReference type="NCBI Taxonomy" id="1929756"/>
    <lineage>
        <taxon>Eukaryota</taxon>
        <taxon>Fungi</taxon>
        <taxon>Dikarya</taxon>
        <taxon>Basidiomycota</taxon>
        <taxon>Agaricomycotina</taxon>
        <taxon>Agaricomycetes</taxon>
        <taxon>Agaricomycetidae</taxon>
        <taxon>Agaricales</taxon>
        <taxon>Marasmiineae</taxon>
        <taxon>Physalacriaceae</taxon>
        <taxon>Desarmillaria</taxon>
    </lineage>
</organism>
<comment type="caution">
    <text evidence="2">The sequence shown here is derived from an EMBL/GenBank/DDBJ whole genome shotgun (WGS) entry which is preliminary data.</text>
</comment>
<reference evidence="2" key="1">
    <citation type="submission" date="2023-06" db="EMBL/GenBank/DDBJ databases">
        <authorList>
            <consortium name="Lawrence Berkeley National Laboratory"/>
            <person name="Ahrendt S."/>
            <person name="Sahu N."/>
            <person name="Indic B."/>
            <person name="Wong-Bajracharya J."/>
            <person name="Merenyi Z."/>
            <person name="Ke H.-M."/>
            <person name="Monk M."/>
            <person name="Kocsube S."/>
            <person name="Drula E."/>
            <person name="Lipzen A."/>
            <person name="Balint B."/>
            <person name="Henrissat B."/>
            <person name="Andreopoulos B."/>
            <person name="Martin F.M."/>
            <person name="Harder C.B."/>
            <person name="Rigling D."/>
            <person name="Ford K.L."/>
            <person name="Foster G.D."/>
            <person name="Pangilinan J."/>
            <person name="Papanicolaou A."/>
            <person name="Barry K."/>
            <person name="LaButti K."/>
            <person name="Viragh M."/>
            <person name="Koriabine M."/>
            <person name="Yan M."/>
            <person name="Riley R."/>
            <person name="Champramary S."/>
            <person name="Plett K.L."/>
            <person name="Tsai I.J."/>
            <person name="Slot J."/>
            <person name="Sipos G."/>
            <person name="Plett J."/>
            <person name="Nagy L.G."/>
            <person name="Grigoriev I.V."/>
        </authorList>
    </citation>
    <scope>NUCLEOTIDE SEQUENCE</scope>
    <source>
        <strain evidence="2">CCBAS 213</strain>
    </source>
</reference>
<accession>A0AA39K3V5</accession>
<dbReference type="EMBL" id="JAUEPS010000029">
    <property type="protein sequence ID" value="KAK0452876.1"/>
    <property type="molecule type" value="Genomic_DNA"/>
</dbReference>
<keyword evidence="3" id="KW-1185">Reference proteome</keyword>
<name>A0AA39K3V5_ARMTA</name>